<dbReference type="CDD" id="cd03211">
    <property type="entry name" value="GST_C_Metaxin2"/>
    <property type="match status" value="1"/>
</dbReference>
<evidence type="ECO:0000313" key="3">
    <source>
        <dbReference type="EnsemblMetazoa" id="LLOJ006812-PA"/>
    </source>
</evidence>
<proteinExistence type="predicted"/>
<dbReference type="Pfam" id="PF17172">
    <property type="entry name" value="GST_N_4"/>
    <property type="match status" value="1"/>
</dbReference>
<dbReference type="InterPro" id="IPR050931">
    <property type="entry name" value="Mito_Protein_Transport_Metaxin"/>
</dbReference>
<dbReference type="EMBL" id="AJWK01022481">
    <property type="status" value="NOT_ANNOTATED_CDS"/>
    <property type="molecule type" value="Genomic_DNA"/>
</dbReference>
<evidence type="ECO:0000313" key="4">
    <source>
        <dbReference type="Proteomes" id="UP000092461"/>
    </source>
</evidence>
<dbReference type="InterPro" id="IPR036282">
    <property type="entry name" value="Glutathione-S-Trfase_C_sf"/>
</dbReference>
<protein>
    <recommendedName>
        <fullName evidence="5">Mitochondrial outer membrane protein</fullName>
    </recommendedName>
</protein>
<name>A0A1B0GK00_LUTLO</name>
<feature type="domain" description="Thioredoxin-like fold" evidence="2">
    <location>
        <begin position="41"/>
        <end position="139"/>
    </location>
</feature>
<dbReference type="Gene3D" id="1.20.1050.10">
    <property type="match status" value="1"/>
</dbReference>
<evidence type="ECO:0008006" key="5">
    <source>
        <dbReference type="Google" id="ProtNLM"/>
    </source>
</evidence>
<dbReference type="VEuPathDB" id="VectorBase:LLOJ006812"/>
<dbReference type="PANTHER" id="PTHR12289">
    <property type="entry name" value="METAXIN RELATED"/>
    <property type="match status" value="1"/>
</dbReference>
<reference evidence="3" key="1">
    <citation type="submission" date="2020-05" db="UniProtKB">
        <authorList>
            <consortium name="EnsemblMetazoa"/>
        </authorList>
    </citation>
    <scope>IDENTIFICATION</scope>
    <source>
        <strain evidence="3">Jacobina</strain>
    </source>
</reference>
<keyword evidence="4" id="KW-1185">Reference proteome</keyword>
<evidence type="ECO:0000259" key="2">
    <source>
        <dbReference type="Pfam" id="PF17172"/>
    </source>
</evidence>
<dbReference type="PANTHER" id="PTHR12289:SF38">
    <property type="entry name" value="METAXIN-2"/>
    <property type="match status" value="1"/>
</dbReference>
<sequence length="263" mass="30212">MPSIIGSEYLRQESLAEEPWRDAELYQPYEAETILLPENSACLAVKTYLQMCKLPFDVKFATNAEYMSSGGRTTKLPFLRVGAFFASEFEPIVNLVENKGISLTEDLTEFERSEARAYLSLTDNIFTYAELYISYMDEDVYENVTKPRTASAYNPLLGVIQNWRKKRHALKQLDAMDWKDLTMEEVVEKVATCCNTLDSKLGDKPFMFGDKPVELDAMAFGHIFSILTTPLPNNKLAETIRMYPGLVEFCKRVESKYFVQFHF</sequence>
<dbReference type="GO" id="GO:0001401">
    <property type="term" value="C:SAM complex"/>
    <property type="evidence" value="ECO:0007669"/>
    <property type="project" value="TreeGrafter"/>
</dbReference>
<organism evidence="3 4">
    <name type="scientific">Lutzomyia longipalpis</name>
    <name type="common">Sand fly</name>
    <dbReference type="NCBI Taxonomy" id="7200"/>
    <lineage>
        <taxon>Eukaryota</taxon>
        <taxon>Metazoa</taxon>
        <taxon>Ecdysozoa</taxon>
        <taxon>Arthropoda</taxon>
        <taxon>Hexapoda</taxon>
        <taxon>Insecta</taxon>
        <taxon>Pterygota</taxon>
        <taxon>Neoptera</taxon>
        <taxon>Endopterygota</taxon>
        <taxon>Diptera</taxon>
        <taxon>Nematocera</taxon>
        <taxon>Psychodoidea</taxon>
        <taxon>Psychodidae</taxon>
        <taxon>Lutzomyia</taxon>
        <taxon>Lutzomyia</taxon>
    </lineage>
</organism>
<dbReference type="EnsemblMetazoa" id="LLOJ006812-RA">
    <property type="protein sequence ID" value="LLOJ006812-PA"/>
    <property type="gene ID" value="LLOJ006812"/>
</dbReference>
<dbReference type="VEuPathDB" id="VectorBase:LLONM1_002055"/>
<evidence type="ECO:0000259" key="1">
    <source>
        <dbReference type="Pfam" id="PF17171"/>
    </source>
</evidence>
<feature type="domain" description="Metaxin glutathione S-transferase" evidence="1">
    <location>
        <begin position="191"/>
        <end position="253"/>
    </location>
</feature>
<dbReference type="SUPFAM" id="SSF47616">
    <property type="entry name" value="GST C-terminal domain-like"/>
    <property type="match status" value="1"/>
</dbReference>
<dbReference type="Pfam" id="PF17171">
    <property type="entry name" value="GST_C_6"/>
    <property type="match status" value="1"/>
</dbReference>
<dbReference type="GO" id="GO:0007005">
    <property type="term" value="P:mitochondrion organization"/>
    <property type="evidence" value="ECO:0007669"/>
    <property type="project" value="TreeGrafter"/>
</dbReference>
<accession>A0A1B0GK00</accession>
<dbReference type="InterPro" id="IPR012336">
    <property type="entry name" value="Thioredoxin-like_fold"/>
</dbReference>
<dbReference type="InterPro" id="IPR033468">
    <property type="entry name" value="Metaxin_GST"/>
</dbReference>
<dbReference type="Proteomes" id="UP000092461">
    <property type="component" value="Unassembled WGS sequence"/>
</dbReference>
<dbReference type="AlphaFoldDB" id="A0A1B0GK00"/>